<evidence type="ECO:0000313" key="1">
    <source>
        <dbReference type="EMBL" id="AYV77899.1"/>
    </source>
</evidence>
<accession>A0A3G4ZWV3</accession>
<organism evidence="1">
    <name type="scientific">Edafosvirus sp</name>
    <dbReference type="NCBI Taxonomy" id="2487765"/>
    <lineage>
        <taxon>Viruses</taxon>
        <taxon>Varidnaviria</taxon>
        <taxon>Bamfordvirae</taxon>
        <taxon>Nucleocytoviricota</taxon>
        <taxon>Megaviricetes</taxon>
        <taxon>Imitervirales</taxon>
        <taxon>Mimiviridae</taxon>
        <taxon>Klosneuvirinae</taxon>
    </lineage>
</organism>
<name>A0A3G4ZWV3_9VIRU</name>
<reference evidence="1" key="1">
    <citation type="submission" date="2018-10" db="EMBL/GenBank/DDBJ databases">
        <title>Hidden diversity of soil giant viruses.</title>
        <authorList>
            <person name="Schulz F."/>
            <person name="Alteio L."/>
            <person name="Goudeau D."/>
            <person name="Ryan E.M."/>
            <person name="Malmstrom R.R."/>
            <person name="Blanchard J."/>
            <person name="Woyke T."/>
        </authorList>
    </citation>
    <scope>NUCLEOTIDE SEQUENCE</scope>
    <source>
        <strain evidence="1">EDV1</strain>
    </source>
</reference>
<gene>
    <name evidence="1" type="ORF">Edafosvirus2_78</name>
</gene>
<protein>
    <submittedName>
        <fullName evidence="1">Uncharacterized protein</fullName>
    </submittedName>
</protein>
<proteinExistence type="predicted"/>
<dbReference type="EMBL" id="MK072067">
    <property type="protein sequence ID" value="AYV77899.1"/>
    <property type="molecule type" value="Genomic_DNA"/>
</dbReference>
<sequence>MATLVGFHISSESQYPVYNIPCRKCRSPLPLQCEELSLIALHLEKSIEEIKNLYESDMVLLRSKLPKSRNYRSATCPCPEPVPAEPLSPQKPCVPAQLDYGEPIYSHAECCCGKHKIYDILYTNSYSCPFCYKIVCGGPACFIKHVKNRHSPSSRVPSRPLQLAVPQQLLGGTWDPLCRQIVHNGSVENGDDEWRGLLTVEQIYDNIIKRWKQKDGKEGMRIYPIKNQVCTSCAHWNAVEFTIPAPFRAKGHMTTIFPPHAYIPPFAAVLPIDIDYMGPLYLLDPVLGLEHARHVADLLKRPYFGKVEESFMYTTNYPRAIKTYIYEVWQTMLYTARYGVAGRRWKTLEEVKATPIPGAMVLQAINDDIAVFNDGLKMTSLPPVLCSVIQEFMPWQLWNMQKILHRIHADVIEYAPKLAVLFSKIGPIRAIPYY</sequence>